<reference evidence="3" key="2">
    <citation type="submission" date="2015-01" db="EMBL/GenBank/DDBJ databases">
        <title>Evolutionary Origins and Diversification of the Mycorrhizal Mutualists.</title>
        <authorList>
            <consortium name="DOE Joint Genome Institute"/>
            <consortium name="Mycorrhizal Genomics Consortium"/>
            <person name="Kohler A."/>
            <person name="Kuo A."/>
            <person name="Nagy L.G."/>
            <person name="Floudas D."/>
            <person name="Copeland A."/>
            <person name="Barry K.W."/>
            <person name="Cichocki N."/>
            <person name="Veneault-Fourrey C."/>
            <person name="LaButti K."/>
            <person name="Lindquist E.A."/>
            <person name="Lipzen A."/>
            <person name="Lundell T."/>
            <person name="Morin E."/>
            <person name="Murat C."/>
            <person name="Riley R."/>
            <person name="Ohm R."/>
            <person name="Sun H."/>
            <person name="Tunlid A."/>
            <person name="Henrissat B."/>
            <person name="Grigoriev I.V."/>
            <person name="Hibbett D.S."/>
            <person name="Martin F."/>
        </authorList>
    </citation>
    <scope>NUCLEOTIDE SEQUENCE [LARGE SCALE GENOMIC DNA]</scope>
    <source>
        <strain evidence="3">Marx 270</strain>
    </source>
</reference>
<evidence type="ECO:0000256" key="1">
    <source>
        <dbReference type="SAM" id="MobiDB-lite"/>
    </source>
</evidence>
<evidence type="ECO:0000313" key="2">
    <source>
        <dbReference type="EMBL" id="KIN96559.1"/>
    </source>
</evidence>
<reference evidence="2 3" key="1">
    <citation type="submission" date="2014-04" db="EMBL/GenBank/DDBJ databases">
        <authorList>
            <consortium name="DOE Joint Genome Institute"/>
            <person name="Kuo A."/>
            <person name="Kohler A."/>
            <person name="Costa M.D."/>
            <person name="Nagy L.G."/>
            <person name="Floudas D."/>
            <person name="Copeland A."/>
            <person name="Barry K.W."/>
            <person name="Cichocki N."/>
            <person name="Veneault-Fourrey C."/>
            <person name="LaButti K."/>
            <person name="Lindquist E.A."/>
            <person name="Lipzen A."/>
            <person name="Lundell T."/>
            <person name="Morin E."/>
            <person name="Murat C."/>
            <person name="Sun H."/>
            <person name="Tunlid A."/>
            <person name="Henrissat B."/>
            <person name="Grigoriev I.V."/>
            <person name="Hibbett D.S."/>
            <person name="Martin F."/>
            <person name="Nordberg H.P."/>
            <person name="Cantor M.N."/>
            <person name="Hua S.X."/>
        </authorList>
    </citation>
    <scope>NUCLEOTIDE SEQUENCE [LARGE SCALE GENOMIC DNA]</scope>
    <source>
        <strain evidence="2 3">Marx 270</strain>
    </source>
</reference>
<protein>
    <submittedName>
        <fullName evidence="2">Uncharacterized protein</fullName>
    </submittedName>
</protein>
<evidence type="ECO:0000313" key="3">
    <source>
        <dbReference type="Proteomes" id="UP000054217"/>
    </source>
</evidence>
<dbReference type="AlphaFoldDB" id="A0A0C3N660"/>
<dbReference type="OrthoDB" id="423576at2759"/>
<proteinExistence type="predicted"/>
<feature type="region of interest" description="Disordered" evidence="1">
    <location>
        <begin position="1"/>
        <end position="30"/>
    </location>
</feature>
<dbReference type="EMBL" id="KN832044">
    <property type="protein sequence ID" value="KIN96559.1"/>
    <property type="molecule type" value="Genomic_DNA"/>
</dbReference>
<dbReference type="InParanoid" id="A0A0C3N660"/>
<name>A0A0C3N660_PISTI</name>
<gene>
    <name evidence="2" type="ORF">M404DRAFT_244731</name>
</gene>
<sequence>MIPEEAPGHSSKTGSLPRSPSQTPNNNAVLSEAPVLIEATQPDNADAHISAVSVETTDKIDHVIETDRDKSGGGSISPSALHRVFRGVVEATRTPDAVAKPIFRWISPRRGEAESDQDSDDAARALTPDEWCDAAAEGLAHEDLRQLARVAIGVAFLREKVRRSQHATAADLEWVWRLVHGAMTHLMTLGPRFSASRSSQGFLAVPLCSLLEKGKIDELYRLHIWLPDGKRSNPDFAVHSHQAYAQSWILAGVGTDYQYTFKTVTNRADATHAVYKLNWTDGKDTSTNYKTHQTSSTVRNTKAHGCITKTRGPSVHTRDMSYSVFCRDFHRTEVAPDTLHATLFVFDSHRGYDKEAPVLGPVDLVSSTHLRNPIGVTPAALANLVDAVRSWETLMEQRQKHFERAEREGALQDFNRALTLCECVPDFPNHVGIEQLKERLKIVRSLKAALDPRSSDPNQRRLLNTFTTWETVGFRRLSLRYTARGEGEKAIKAALKGVELTKNSTDPTVIAMSRLFYGRALLREALKQFNSPSGCTPAIALLDVGADMDTIDEQGYKALDYAVFNGDSAMEALVLEGLRRQMDGVMKKEVARRQDETKLWKGYRELLQELRPLLLSSNNNQNALQDVRRVYADALAVDAEKAGQFDVLKSVCFTDFLHFGKIPRSSDKLSGTGDSLVRPYRPKVQYDDEPADTADVVIFFSYCWINKGPGTARDTPDDSDNTQYKRMVNAIESFLRLHPSVNKERVRIWVDYACVDQDNPAPGVAALPMIIAQCDALISLVDDAYYTRAWCSVEAMMVQTLRRSYSHHMWYEHVLSDSGGGILREGPMNLEIVMTDKELTYEEDRPKVMFLERQSKLLG</sequence>
<dbReference type="HOGENOM" id="CLU_005780_0_0_1"/>
<organism evidence="2 3">
    <name type="scientific">Pisolithus tinctorius Marx 270</name>
    <dbReference type="NCBI Taxonomy" id="870435"/>
    <lineage>
        <taxon>Eukaryota</taxon>
        <taxon>Fungi</taxon>
        <taxon>Dikarya</taxon>
        <taxon>Basidiomycota</taxon>
        <taxon>Agaricomycotina</taxon>
        <taxon>Agaricomycetes</taxon>
        <taxon>Agaricomycetidae</taxon>
        <taxon>Boletales</taxon>
        <taxon>Sclerodermatineae</taxon>
        <taxon>Pisolithaceae</taxon>
        <taxon>Pisolithus</taxon>
    </lineage>
</organism>
<keyword evidence="3" id="KW-1185">Reference proteome</keyword>
<dbReference type="Proteomes" id="UP000054217">
    <property type="component" value="Unassembled WGS sequence"/>
</dbReference>
<accession>A0A0C3N660</accession>
<feature type="compositionally biased region" description="Polar residues" evidence="1">
    <location>
        <begin position="10"/>
        <end position="29"/>
    </location>
</feature>